<dbReference type="Proteomes" id="UP000827814">
    <property type="component" value="Segment"/>
</dbReference>
<dbReference type="EMBL" id="MZ334525">
    <property type="protein sequence ID" value="UBF23224.1"/>
    <property type="molecule type" value="Genomic_DNA"/>
</dbReference>
<sequence length="55" mass="6189">MDNPILAVSVSFTMMIIHLIVIRAALTKDDKLAVVFNSVAYLLWSVFLLFAGWSF</sequence>
<organism evidence="2 3">
    <name type="scientific">Haloarcula tailed virus 2</name>
    <dbReference type="NCBI Taxonomy" id="2877989"/>
    <lineage>
        <taxon>Viruses</taxon>
        <taxon>Duplodnaviria</taxon>
        <taxon>Heunggongvirae</taxon>
        <taxon>Uroviricota</taxon>
        <taxon>Caudoviricetes</taxon>
        <taxon>Thumleimavirales</taxon>
        <taxon>Soleiviridae</taxon>
        <taxon>Eilatmyovirus</taxon>
        <taxon>Eilatmyovirus salis</taxon>
        <taxon>Eilatmyovirus HATV2</taxon>
    </lineage>
</organism>
<name>A0AAE8Y0N7_9CAUD</name>
<feature type="transmembrane region" description="Helical" evidence="1">
    <location>
        <begin position="33"/>
        <end position="53"/>
    </location>
</feature>
<keyword evidence="3" id="KW-1185">Reference proteome</keyword>
<evidence type="ECO:0000256" key="1">
    <source>
        <dbReference type="SAM" id="Phobius"/>
    </source>
</evidence>
<keyword evidence="1" id="KW-0472">Membrane</keyword>
<proteinExistence type="predicted"/>
<gene>
    <name evidence="2" type="ORF">HATV-2_gp73</name>
</gene>
<reference evidence="2" key="1">
    <citation type="submission" date="2021-05" db="EMBL/GenBank/DDBJ databases">
        <title>Diversity, taxonomy and evolution of archaeal viruses of the class Caudoviricetes.</title>
        <authorList>
            <person name="Liu Y."/>
            <person name="Demina T.A."/>
            <person name="Roux S."/>
            <person name="Aiewsakun P."/>
            <person name="Kazlauskas D."/>
            <person name="Simmonds P."/>
            <person name="Prangishvili D."/>
            <person name="Oksanen H.M."/>
            <person name="Krupovic M."/>
        </authorList>
    </citation>
    <scope>NUCLEOTIDE SEQUENCE</scope>
    <source>
        <strain evidence="2">HATV-2/44</strain>
    </source>
</reference>
<protein>
    <submittedName>
        <fullName evidence="2">Uncharacterized protein</fullName>
    </submittedName>
</protein>
<keyword evidence="1" id="KW-1133">Transmembrane helix</keyword>
<accession>A0AAE8Y0N7</accession>
<feature type="transmembrane region" description="Helical" evidence="1">
    <location>
        <begin position="6"/>
        <end position="26"/>
    </location>
</feature>
<evidence type="ECO:0000313" key="2">
    <source>
        <dbReference type="EMBL" id="UBF23224.1"/>
    </source>
</evidence>
<evidence type="ECO:0000313" key="3">
    <source>
        <dbReference type="Proteomes" id="UP000827814"/>
    </source>
</evidence>
<keyword evidence="1" id="KW-0812">Transmembrane</keyword>